<keyword evidence="4 6" id="KW-0472">Membrane</keyword>
<dbReference type="Gene3D" id="1.20.1080.10">
    <property type="entry name" value="Glycerol uptake facilitator protein"/>
    <property type="match status" value="1"/>
</dbReference>
<comment type="caution">
    <text evidence="7">The sequence shown here is derived from an EMBL/GenBank/DDBJ whole genome shotgun (WGS) entry which is preliminary data.</text>
</comment>
<dbReference type="PROSITE" id="PS01005">
    <property type="entry name" value="FORMATE_NITRITE_TP_1"/>
    <property type="match status" value="1"/>
</dbReference>
<evidence type="ECO:0000256" key="6">
    <source>
        <dbReference type="SAM" id="Phobius"/>
    </source>
</evidence>
<comment type="subcellular location">
    <subcellularLocation>
        <location evidence="1">Membrane</location>
        <topology evidence="1">Multi-pass membrane protein</topology>
    </subcellularLocation>
</comment>
<feature type="transmembrane region" description="Helical" evidence="6">
    <location>
        <begin position="30"/>
        <end position="56"/>
    </location>
</feature>
<dbReference type="RefSeq" id="WP_223419450.1">
    <property type="nucleotide sequence ID" value="NZ_JAIPME010000002.1"/>
</dbReference>
<dbReference type="NCBIfam" id="TIGR00790">
    <property type="entry name" value="fnt"/>
    <property type="match status" value="1"/>
</dbReference>
<feature type="transmembrane region" description="Helical" evidence="6">
    <location>
        <begin position="192"/>
        <end position="214"/>
    </location>
</feature>
<keyword evidence="2 6" id="KW-0812">Transmembrane</keyword>
<comment type="similarity">
    <text evidence="5">Belongs to the FNT transporter (TC 1.A.16) family.</text>
</comment>
<dbReference type="PANTHER" id="PTHR30520">
    <property type="entry name" value="FORMATE TRANSPORTER-RELATED"/>
    <property type="match status" value="1"/>
</dbReference>
<sequence length="278" mass="30037">MESDLRPDQILAKASATYEKKARQNIKKTLVLSFIAGIFIALGAVASTLASFNLLADPNKIGLGKLIQGLTFTPGLIFVLIAGGELFTGNNLMAIAFLDKKISVGDLLKSWLIVYFGNFIGSIFVAFLIYKSGQWQIADNDLAARVILIANQKINLSFSQGLILGIFCNFLVCLGVWMALGAKDYVGKVASAIFPVVAFVVSGFEHSVANMYYIPAGIFAKNIPAFVEKTGLSLDDLSHLNFLNMVTKNLIPVTLGNIIGGAILVGLLYFIAFKEKEN</sequence>
<protein>
    <submittedName>
        <fullName evidence="7">Formate/nitrite transporter family protein</fullName>
    </submittedName>
</protein>
<dbReference type="InterPro" id="IPR000292">
    <property type="entry name" value="For/NO2_transpt"/>
</dbReference>
<proteinExistence type="inferred from homology"/>
<organism evidence="7 8">
    <name type="scientific">Anaerococcus murdochii</name>
    <dbReference type="NCBI Taxonomy" id="411577"/>
    <lineage>
        <taxon>Bacteria</taxon>
        <taxon>Bacillati</taxon>
        <taxon>Bacillota</taxon>
        <taxon>Tissierellia</taxon>
        <taxon>Tissierellales</taxon>
        <taxon>Peptoniphilaceae</taxon>
        <taxon>Anaerococcus</taxon>
    </lineage>
</organism>
<evidence type="ECO:0000313" key="8">
    <source>
        <dbReference type="Proteomes" id="UP000734271"/>
    </source>
</evidence>
<evidence type="ECO:0000256" key="4">
    <source>
        <dbReference type="ARBA" id="ARBA00023136"/>
    </source>
</evidence>
<feature type="transmembrane region" description="Helical" evidence="6">
    <location>
        <begin position="110"/>
        <end position="130"/>
    </location>
</feature>
<dbReference type="InterPro" id="IPR023271">
    <property type="entry name" value="Aquaporin-like"/>
</dbReference>
<evidence type="ECO:0000256" key="2">
    <source>
        <dbReference type="ARBA" id="ARBA00022692"/>
    </source>
</evidence>
<dbReference type="Proteomes" id="UP000734271">
    <property type="component" value="Unassembled WGS sequence"/>
</dbReference>
<evidence type="ECO:0000313" key="7">
    <source>
        <dbReference type="EMBL" id="MBZ2386889.1"/>
    </source>
</evidence>
<dbReference type="PANTHER" id="PTHR30520:SF6">
    <property type="entry name" value="FORMATE_NITRATE FAMILY TRANSPORTER (EUROFUNG)"/>
    <property type="match status" value="1"/>
</dbReference>
<dbReference type="EMBL" id="JAIPME010000002">
    <property type="protein sequence ID" value="MBZ2386889.1"/>
    <property type="molecule type" value="Genomic_DNA"/>
</dbReference>
<accession>A0ABS7SZD2</accession>
<dbReference type="InterPro" id="IPR024002">
    <property type="entry name" value="For/NO2_transpt_CS"/>
</dbReference>
<feature type="transmembrane region" description="Helical" evidence="6">
    <location>
        <begin position="250"/>
        <end position="272"/>
    </location>
</feature>
<feature type="transmembrane region" description="Helical" evidence="6">
    <location>
        <begin position="161"/>
        <end position="180"/>
    </location>
</feature>
<keyword evidence="3 6" id="KW-1133">Transmembrane helix</keyword>
<feature type="transmembrane region" description="Helical" evidence="6">
    <location>
        <begin position="76"/>
        <end position="98"/>
    </location>
</feature>
<keyword evidence="8" id="KW-1185">Reference proteome</keyword>
<name>A0ABS7SZD2_9FIRM</name>
<evidence type="ECO:0000256" key="5">
    <source>
        <dbReference type="ARBA" id="ARBA00049660"/>
    </source>
</evidence>
<gene>
    <name evidence="7" type="ORF">K8P03_06295</name>
</gene>
<evidence type="ECO:0000256" key="3">
    <source>
        <dbReference type="ARBA" id="ARBA00022989"/>
    </source>
</evidence>
<reference evidence="7 8" key="1">
    <citation type="submission" date="2021-08" db="EMBL/GenBank/DDBJ databases">
        <title>FDA dAtabase for Regulatory Grade micrObial Sequences (FDA-ARGOS): Supporting development and validation of Infectious Disease Dx tests.</title>
        <authorList>
            <person name="Sproer C."/>
            <person name="Gronow S."/>
            <person name="Severitt S."/>
            <person name="Schroder I."/>
            <person name="Tallon L."/>
            <person name="Sadzewicz L."/>
            <person name="Zhao X."/>
            <person name="Boylan J."/>
            <person name="Ott S."/>
            <person name="Bowen H."/>
            <person name="Vavikolanu K."/>
            <person name="Hazen T."/>
            <person name="Aluvathingal J."/>
            <person name="Nadendla S."/>
            <person name="Lowell S."/>
            <person name="Myers T."/>
            <person name="Yan Y."/>
            <person name="Sichtig H."/>
        </authorList>
    </citation>
    <scope>NUCLEOTIDE SEQUENCE [LARGE SCALE GENOMIC DNA]</scope>
    <source>
        <strain evidence="7 8">FDAARGOS_1460</strain>
    </source>
</reference>
<dbReference type="Pfam" id="PF01226">
    <property type="entry name" value="Form_Nir_trans"/>
    <property type="match status" value="1"/>
</dbReference>
<evidence type="ECO:0000256" key="1">
    <source>
        <dbReference type="ARBA" id="ARBA00004141"/>
    </source>
</evidence>